<evidence type="ECO:0000313" key="5">
    <source>
        <dbReference type="Proteomes" id="UP000253077"/>
    </source>
</evidence>
<keyword evidence="1" id="KW-0175">Coiled coil</keyword>
<dbReference type="EMBL" id="QOKT01000006">
    <property type="protein sequence ID" value="RCJ01534.1"/>
    <property type="molecule type" value="Genomic_DNA"/>
</dbReference>
<evidence type="ECO:0000313" key="6">
    <source>
        <dbReference type="Proteomes" id="UP000318231"/>
    </source>
</evidence>
<organism evidence="3 6">
    <name type="scientific">Ureaplasma urealyticum</name>
    <name type="common">Ureaplasma urealyticum biotype 2</name>
    <dbReference type="NCBI Taxonomy" id="2130"/>
    <lineage>
        <taxon>Bacteria</taxon>
        <taxon>Bacillati</taxon>
        <taxon>Mycoplasmatota</taxon>
        <taxon>Mycoplasmoidales</taxon>
        <taxon>Mycoplasmoidaceae</taxon>
        <taxon>Ureaplasma</taxon>
    </lineage>
</organism>
<protein>
    <submittedName>
        <fullName evidence="3">Uncharacterized protein</fullName>
    </submittedName>
</protein>
<accession>A0AAP9ABY9</accession>
<dbReference type="AlphaFoldDB" id="A0AAP9ABY9"/>
<dbReference type="Proteomes" id="UP000253077">
    <property type="component" value="Unassembled WGS sequence"/>
</dbReference>
<feature type="coiled-coil region" evidence="1">
    <location>
        <begin position="22"/>
        <end position="56"/>
    </location>
</feature>
<gene>
    <name evidence="4" type="ORF">DSQ42_01885</name>
    <name evidence="3" type="ORF">FJM05_01885</name>
    <name evidence="2" type="ORF">LH652_01905</name>
</gene>
<dbReference type="Proteomes" id="UP001201240">
    <property type="component" value="Unassembled WGS sequence"/>
</dbReference>
<evidence type="ECO:0000313" key="3">
    <source>
        <dbReference type="EMBL" id="QDI64941.1"/>
    </source>
</evidence>
<dbReference type="EMBL" id="JAJBIS010000001">
    <property type="protein sequence ID" value="MCF1349045.1"/>
    <property type="molecule type" value="Genomic_DNA"/>
</dbReference>
<reference evidence="4 5" key="1">
    <citation type="submission" date="2018-07" db="EMBL/GenBank/DDBJ databases">
        <title>Ureaplasma urealyticum 1000 the multidrug-resistant clinical isolate obtained from scrapings of the urogenital tract of a woman with inflammatory diseases of the reproductive organs.</title>
        <authorList>
            <person name="Kolesnikova E.A."/>
            <person name="Alekseeva A.E."/>
            <person name="Brusnigina N.F."/>
            <person name="Makhova M.A."/>
        </authorList>
    </citation>
    <scope>NUCLEOTIDE SEQUENCE [LARGE SCALE GENOMIC DNA]</scope>
    <source>
        <strain evidence="4 5">1000</strain>
    </source>
</reference>
<evidence type="ECO:0000313" key="7">
    <source>
        <dbReference type="Proteomes" id="UP001201240"/>
    </source>
</evidence>
<dbReference type="Proteomes" id="UP000318231">
    <property type="component" value="Chromosome"/>
</dbReference>
<sequence length="86" mass="10352">MSQYLYLQTLLNILKQQKDVNLEQIQKCLKEINAQIVNLEQNKVKILNDFEELLKKHQINFDDNLNINESTLIYYLKANNHNPFRF</sequence>
<reference evidence="3 6" key="2">
    <citation type="submission" date="2019-07" db="EMBL/GenBank/DDBJ databases">
        <title>Comparative genomics of three clinical Ureaplasma species: analysis of their core genomes and virulence factors.</title>
        <authorList>
            <person name="Yang T."/>
            <person name="Zhang Y."/>
            <person name="Li X."/>
            <person name="Kong Y."/>
            <person name="Yu H."/>
            <person name="Ruan Z."/>
            <person name="Xie X."/>
            <person name="Zhang J."/>
        </authorList>
    </citation>
    <scope>NUCLEOTIDE SEQUENCE [LARGE SCALE GENOMIC DNA]</scope>
    <source>
        <strain evidence="3 6">132</strain>
    </source>
</reference>
<evidence type="ECO:0000256" key="1">
    <source>
        <dbReference type="SAM" id="Coils"/>
    </source>
</evidence>
<dbReference type="EMBL" id="CP041200">
    <property type="protein sequence ID" value="QDI64941.1"/>
    <property type="molecule type" value="Genomic_DNA"/>
</dbReference>
<name>A0AAP9ABY9_UREUR</name>
<reference evidence="2 7" key="3">
    <citation type="submission" date="2021-10" db="EMBL/GenBank/DDBJ databases">
        <title>Sequencing the mobilome of antimicrobial resistant bacterial isolates spanning a range of GC content: The potential of a sustainable low cost, low infrastructure approach for surveillance with Oxford Nanopore sequencing.</title>
        <authorList>
            <person name="Sands K."/>
        </authorList>
    </citation>
    <scope>NUCLEOTIDE SEQUENCE [LARGE SCALE GENOMIC DNA]</scope>
    <source>
        <strain evidence="2 7">MIN-202</strain>
    </source>
</reference>
<dbReference type="RefSeq" id="WP_004026462.1">
    <property type="nucleotide sequence ID" value="NZ_CP039963.1"/>
</dbReference>
<evidence type="ECO:0000313" key="2">
    <source>
        <dbReference type="EMBL" id="MCF1349045.1"/>
    </source>
</evidence>
<proteinExistence type="predicted"/>
<evidence type="ECO:0000313" key="4">
    <source>
        <dbReference type="EMBL" id="RCJ01534.1"/>
    </source>
</evidence>